<accession>A0A9X4C680</accession>
<dbReference type="Gene3D" id="3.40.30.10">
    <property type="entry name" value="Glutaredoxin"/>
    <property type="match status" value="1"/>
</dbReference>
<proteinExistence type="predicted"/>
<evidence type="ECO:0000259" key="2">
    <source>
        <dbReference type="Pfam" id="PF13462"/>
    </source>
</evidence>
<dbReference type="RefSeq" id="WP_244647829.1">
    <property type="nucleotide sequence ID" value="NZ_JAMDHA010000036.1"/>
</dbReference>
<reference evidence="3 4" key="1">
    <citation type="submission" date="2022-05" db="EMBL/GenBank/DDBJ databases">
        <title>Novel Pseudomonas spp. Isolated from a Rainbow Trout Aquaculture Facility.</title>
        <authorList>
            <person name="Testerman T."/>
            <person name="Graf J."/>
        </authorList>
    </citation>
    <scope>NUCLEOTIDE SEQUENCE [LARGE SCALE GENOMIC DNA]</scope>
    <source>
        <strain evidence="3 4">ID1042</strain>
    </source>
</reference>
<dbReference type="EMBL" id="JAMDHA010000036">
    <property type="protein sequence ID" value="MDD1011006.1"/>
    <property type="molecule type" value="Genomic_DNA"/>
</dbReference>
<keyword evidence="4" id="KW-1185">Reference proteome</keyword>
<gene>
    <name evidence="3" type="ORF">M5G27_26400</name>
</gene>
<evidence type="ECO:0000256" key="1">
    <source>
        <dbReference type="SAM" id="SignalP"/>
    </source>
</evidence>
<dbReference type="SUPFAM" id="SSF52833">
    <property type="entry name" value="Thioredoxin-like"/>
    <property type="match status" value="1"/>
</dbReference>
<dbReference type="Pfam" id="PF13462">
    <property type="entry name" value="Thioredoxin_4"/>
    <property type="match status" value="1"/>
</dbReference>
<dbReference type="PANTHER" id="PTHR35891">
    <property type="entry name" value="THIOL:DISULFIDE INTERCHANGE PROTEIN DSBA"/>
    <property type="match status" value="1"/>
</dbReference>
<evidence type="ECO:0000313" key="4">
    <source>
        <dbReference type="Proteomes" id="UP001148185"/>
    </source>
</evidence>
<keyword evidence="1" id="KW-0732">Signal</keyword>
<name>A0A9X4C680_9PSED</name>
<dbReference type="InterPro" id="IPR036249">
    <property type="entry name" value="Thioredoxin-like_sf"/>
</dbReference>
<sequence length="206" mass="22582">MKKFIARMAVVTSLMSPLFTMAQEPVPSLPYREVTVQTQDARKVFVFFSFSCPVCATYDQVLSRWSQTMPAGWSAEFIPVAVPDKGNYMAARAFYAVQDADPARLPAFMSAAYAQIHEGGMEMENPQTWAKAVAAAKVQGFEKAWVNVTQARLESAFAKLLTYGVDATPSLAIGGRYVINPDSVMGDSGMFIQLANGMVSKVIQNR</sequence>
<feature type="chain" id="PRO_5040806686" evidence="1">
    <location>
        <begin position="23"/>
        <end position="206"/>
    </location>
</feature>
<feature type="signal peptide" evidence="1">
    <location>
        <begin position="1"/>
        <end position="22"/>
    </location>
</feature>
<protein>
    <submittedName>
        <fullName evidence="3">Thioredoxin domain-containing protein</fullName>
    </submittedName>
</protein>
<dbReference type="PANTHER" id="PTHR35891:SF3">
    <property type="entry name" value="THIOL:DISULFIDE INTERCHANGE PROTEIN DSBL"/>
    <property type="match status" value="1"/>
</dbReference>
<organism evidence="3 4">
    <name type="scientific">Pseudomonas shahriarae</name>
    <dbReference type="NCBI Taxonomy" id="2745512"/>
    <lineage>
        <taxon>Bacteria</taxon>
        <taxon>Pseudomonadati</taxon>
        <taxon>Pseudomonadota</taxon>
        <taxon>Gammaproteobacteria</taxon>
        <taxon>Pseudomonadales</taxon>
        <taxon>Pseudomonadaceae</taxon>
        <taxon>Pseudomonas</taxon>
    </lineage>
</organism>
<dbReference type="AlphaFoldDB" id="A0A9X4C680"/>
<dbReference type="InterPro" id="IPR050824">
    <property type="entry name" value="Thiol_disulfide_DsbA"/>
</dbReference>
<comment type="caution">
    <text evidence="3">The sequence shown here is derived from an EMBL/GenBank/DDBJ whole genome shotgun (WGS) entry which is preliminary data.</text>
</comment>
<dbReference type="InterPro" id="IPR012336">
    <property type="entry name" value="Thioredoxin-like_fold"/>
</dbReference>
<evidence type="ECO:0000313" key="3">
    <source>
        <dbReference type="EMBL" id="MDD1011006.1"/>
    </source>
</evidence>
<feature type="domain" description="Thioredoxin-like fold" evidence="2">
    <location>
        <begin position="42"/>
        <end position="182"/>
    </location>
</feature>
<dbReference type="Proteomes" id="UP001148185">
    <property type="component" value="Unassembled WGS sequence"/>
</dbReference>